<protein>
    <submittedName>
        <fullName evidence="7">Uncharacterized membrane protein YgaE (UPF0421/DUF939 family)</fullName>
    </submittedName>
</protein>
<evidence type="ECO:0000256" key="6">
    <source>
        <dbReference type="SAM" id="Phobius"/>
    </source>
</evidence>
<reference evidence="7 8" key="1">
    <citation type="submission" date="2024-06" db="EMBL/GenBank/DDBJ databases">
        <title>Genomic Encyclopedia of Type Strains, Phase IV (KMG-IV): sequencing the most valuable type-strain genomes for metagenomic binning, comparative biology and taxonomic classification.</title>
        <authorList>
            <person name="Goeker M."/>
        </authorList>
    </citation>
    <scope>NUCLEOTIDE SEQUENCE [LARGE SCALE GENOMIC DNA]</scope>
    <source>
        <strain evidence="7 8">DSM 21460</strain>
    </source>
</reference>
<evidence type="ECO:0000313" key="7">
    <source>
        <dbReference type="EMBL" id="MET3617113.1"/>
    </source>
</evidence>
<evidence type="ECO:0000256" key="3">
    <source>
        <dbReference type="ARBA" id="ARBA00022692"/>
    </source>
</evidence>
<keyword evidence="8" id="KW-1185">Reference proteome</keyword>
<feature type="transmembrane region" description="Helical" evidence="6">
    <location>
        <begin position="21"/>
        <end position="39"/>
    </location>
</feature>
<dbReference type="InterPro" id="IPR052984">
    <property type="entry name" value="UPF0421"/>
</dbReference>
<keyword evidence="2" id="KW-1003">Cell membrane</keyword>
<feature type="transmembrane region" description="Helical" evidence="6">
    <location>
        <begin position="94"/>
        <end position="113"/>
    </location>
</feature>
<keyword evidence="5 6" id="KW-0472">Membrane</keyword>
<evidence type="ECO:0000256" key="2">
    <source>
        <dbReference type="ARBA" id="ARBA00022475"/>
    </source>
</evidence>
<evidence type="ECO:0000256" key="4">
    <source>
        <dbReference type="ARBA" id="ARBA00022989"/>
    </source>
</evidence>
<gene>
    <name evidence="7" type="ORF">ABID14_000741</name>
</gene>
<dbReference type="PANTHER" id="PTHR40064:SF1">
    <property type="entry name" value="MEMBRANE PROTEIN"/>
    <property type="match status" value="1"/>
</dbReference>
<dbReference type="InterPro" id="IPR010343">
    <property type="entry name" value="ArAE_1"/>
</dbReference>
<organism evidence="7 8">
    <name type="scientific">Peptoniphilus olsenii</name>
    <dbReference type="NCBI Taxonomy" id="411570"/>
    <lineage>
        <taxon>Bacteria</taxon>
        <taxon>Bacillati</taxon>
        <taxon>Bacillota</taxon>
        <taxon>Tissierellia</taxon>
        <taxon>Tissierellales</taxon>
        <taxon>Peptoniphilaceae</taxon>
        <taxon>Peptoniphilus</taxon>
    </lineage>
</organism>
<keyword evidence="3 6" id="KW-0812">Transmembrane</keyword>
<feature type="transmembrane region" description="Helical" evidence="6">
    <location>
        <begin position="134"/>
        <end position="158"/>
    </location>
</feature>
<comment type="subcellular location">
    <subcellularLocation>
        <location evidence="1">Cell membrane</location>
        <topology evidence="1">Multi-pass membrane protein</topology>
    </subcellularLocation>
</comment>
<dbReference type="Proteomes" id="UP001549162">
    <property type="component" value="Unassembled WGS sequence"/>
</dbReference>
<keyword evidence="4 6" id="KW-1133">Transmembrane helix</keyword>
<name>A0ABV2J8L3_9FIRM</name>
<dbReference type="PANTHER" id="PTHR40064">
    <property type="entry name" value="MEMBRANE PROTEIN-RELATED"/>
    <property type="match status" value="1"/>
</dbReference>
<sequence length="303" mass="34471">MKKENLPFSNKINYNYRIGMRAIKTALAVVIGLYVSQLLNLNSPIFVSIAAVSTMKPSLSESLTDTKKRLFTCVFGVLLGYLSSKLSLPYIFEPLIAGLCIILTIYILVVLDMKEMTQLSCIVFVASFAAESKLVYAINRILGTFVGIVVGVLVNYFISSPNVYKDFFESIKKTYRCVNRTLRALIVNEESDLSEFNADYKNSITLYNLLKKEVKTPFHHDISIAKEKKMMSLLDSISVRLEVITNMKSEKLNPKVVDELQKRYNLDRESNINDLSEIDLVNNYHIESILKYLDELKELIGED</sequence>
<proteinExistence type="predicted"/>
<evidence type="ECO:0000256" key="1">
    <source>
        <dbReference type="ARBA" id="ARBA00004651"/>
    </source>
</evidence>
<evidence type="ECO:0000256" key="5">
    <source>
        <dbReference type="ARBA" id="ARBA00023136"/>
    </source>
</evidence>
<comment type="caution">
    <text evidence="7">The sequence shown here is derived from an EMBL/GenBank/DDBJ whole genome shotgun (WGS) entry which is preliminary data.</text>
</comment>
<evidence type="ECO:0000313" key="8">
    <source>
        <dbReference type="Proteomes" id="UP001549162"/>
    </source>
</evidence>
<dbReference type="Pfam" id="PF06081">
    <property type="entry name" value="ArAE_1"/>
    <property type="match status" value="1"/>
</dbReference>
<dbReference type="EMBL" id="JBEPMA010000003">
    <property type="protein sequence ID" value="MET3617113.1"/>
    <property type="molecule type" value="Genomic_DNA"/>
</dbReference>
<dbReference type="RefSeq" id="WP_354367249.1">
    <property type="nucleotide sequence ID" value="NZ_JBEPMA010000003.1"/>
</dbReference>
<accession>A0ABV2J8L3</accession>